<dbReference type="GO" id="GO:0034975">
    <property type="term" value="P:protein folding in endoplasmic reticulum"/>
    <property type="evidence" value="ECO:0007669"/>
    <property type="project" value="TreeGrafter"/>
</dbReference>
<dbReference type="OrthoDB" id="44756at2759"/>
<keyword evidence="6" id="KW-0732">Signal</keyword>
<feature type="signal peptide" evidence="6">
    <location>
        <begin position="1"/>
        <end position="22"/>
    </location>
</feature>
<reference evidence="7 8" key="1">
    <citation type="journal article" date="2011" name="Proc. Natl. Acad. Sci. U.S.A.">
        <title>Evolutionary erosion of yeast sex chromosomes by mating-type switching accidents.</title>
        <authorList>
            <person name="Gordon J.L."/>
            <person name="Armisen D."/>
            <person name="Proux-Wera E."/>
            <person name="Oheigeartaigh S.S."/>
            <person name="Byrne K.P."/>
            <person name="Wolfe K.H."/>
        </authorList>
    </citation>
    <scope>NUCLEOTIDE SEQUENCE [LARGE SCALE GENOMIC DNA]</scope>
    <source>
        <strain evidence="8">ATCC 10597 / BCRC 20456 / CBS 421 / NBRC 0211 / NRRL Y-12639</strain>
    </source>
</reference>
<proteinExistence type="inferred from homology"/>
<accession>G0W3P6</accession>
<evidence type="ECO:0000256" key="5">
    <source>
        <dbReference type="ARBA" id="ARBA00023136"/>
    </source>
</evidence>
<name>G0W3P6_NAUDC</name>
<organism evidence="7 8">
    <name type="scientific">Naumovozyma dairenensis (strain ATCC 10597 / BCRC 20456 / CBS 421 / NBRC 0211 / NRRL Y-12639)</name>
    <name type="common">Saccharomyces dairenensis</name>
    <dbReference type="NCBI Taxonomy" id="1071378"/>
    <lineage>
        <taxon>Eukaryota</taxon>
        <taxon>Fungi</taxon>
        <taxon>Dikarya</taxon>
        <taxon>Ascomycota</taxon>
        <taxon>Saccharomycotina</taxon>
        <taxon>Saccharomycetes</taxon>
        <taxon>Saccharomycetales</taxon>
        <taxon>Saccharomycetaceae</taxon>
        <taxon>Naumovozyma</taxon>
    </lineage>
</organism>
<dbReference type="OMA" id="STHYHTD"/>
<dbReference type="RefSeq" id="XP_003667677.1">
    <property type="nucleotide sequence ID" value="XM_003667629.1"/>
</dbReference>
<evidence type="ECO:0008006" key="9">
    <source>
        <dbReference type="Google" id="ProtNLM"/>
    </source>
</evidence>
<dbReference type="InterPro" id="IPR018937">
    <property type="entry name" value="MMgT"/>
</dbReference>
<gene>
    <name evidence="7" type="primary">NDAI0A02760</name>
    <name evidence="7" type="ordered locus">NDAI_0A02760</name>
</gene>
<dbReference type="eggNOG" id="ENOG502S8V0">
    <property type="taxonomic scope" value="Eukaryota"/>
</dbReference>
<evidence type="ECO:0000313" key="8">
    <source>
        <dbReference type="Proteomes" id="UP000000689"/>
    </source>
</evidence>
<evidence type="ECO:0000256" key="1">
    <source>
        <dbReference type="ARBA" id="ARBA00004127"/>
    </source>
</evidence>
<evidence type="ECO:0000313" key="7">
    <source>
        <dbReference type="EMBL" id="CCD22434.1"/>
    </source>
</evidence>
<keyword evidence="3" id="KW-0812">Transmembrane</keyword>
<comment type="subcellular location">
    <subcellularLocation>
        <location evidence="1">Endomembrane system</location>
        <topology evidence="1">Multi-pass membrane protein</topology>
    </subcellularLocation>
</comment>
<sequence length="156" mass="17661">MSIVSKGLLIIAIFQLLHSGFSSYEFHQILKNISSTNDHMNNAAIESLSLPKDIVYEAISASILFALSMFFSLEKPEYLPIRNIDGSEKKLKPLKGDYLKEIALNKSTNTDNLIGAITTGEISYTPSFINIHEKRRIVKQWILENENEVSETKKEK</sequence>
<dbReference type="HOGENOM" id="CLU_132206_1_0_1"/>
<keyword evidence="5" id="KW-0472">Membrane</keyword>
<dbReference type="PANTHER" id="PTHR28144:SF1">
    <property type="entry name" value="ER MEMBRANE PROTEIN COMPLEX SUBUNIT 5"/>
    <property type="match status" value="1"/>
</dbReference>
<feature type="chain" id="PRO_5003411149" description="ER membrane protein complex subunit 5" evidence="6">
    <location>
        <begin position="23"/>
        <end position="156"/>
    </location>
</feature>
<dbReference type="KEGG" id="ndi:NDAI_0A02760"/>
<dbReference type="Pfam" id="PF10270">
    <property type="entry name" value="MMgT"/>
    <property type="match status" value="1"/>
</dbReference>
<dbReference type="EMBL" id="HE580267">
    <property type="protein sequence ID" value="CCD22434.1"/>
    <property type="molecule type" value="Genomic_DNA"/>
</dbReference>
<dbReference type="InterPro" id="IPR053279">
    <property type="entry name" value="EMC_subunit"/>
</dbReference>
<dbReference type="GO" id="GO:0015914">
    <property type="term" value="P:phospholipid transport"/>
    <property type="evidence" value="ECO:0007669"/>
    <property type="project" value="EnsemblFungi"/>
</dbReference>
<evidence type="ECO:0000256" key="6">
    <source>
        <dbReference type="SAM" id="SignalP"/>
    </source>
</evidence>
<keyword evidence="4" id="KW-1133">Transmembrane helix</keyword>
<evidence type="ECO:0000256" key="3">
    <source>
        <dbReference type="ARBA" id="ARBA00022692"/>
    </source>
</evidence>
<dbReference type="PANTHER" id="PTHR28144">
    <property type="entry name" value="ER MEMBRANE PROTEIN COMPLEX SUBUNIT 5"/>
    <property type="match status" value="1"/>
</dbReference>
<dbReference type="AlphaFoldDB" id="G0W3P6"/>
<protein>
    <recommendedName>
        <fullName evidence="9">ER membrane protein complex subunit 5</fullName>
    </recommendedName>
</protein>
<dbReference type="GO" id="GO:0072546">
    <property type="term" value="C:EMC complex"/>
    <property type="evidence" value="ECO:0007669"/>
    <property type="project" value="EnsemblFungi"/>
</dbReference>
<dbReference type="Proteomes" id="UP000000689">
    <property type="component" value="Chromosome 1"/>
</dbReference>
<keyword evidence="8" id="KW-1185">Reference proteome</keyword>
<evidence type="ECO:0000256" key="2">
    <source>
        <dbReference type="ARBA" id="ARBA00006109"/>
    </source>
</evidence>
<dbReference type="GeneID" id="11493743"/>
<dbReference type="GO" id="GO:0006644">
    <property type="term" value="P:phospholipid metabolic process"/>
    <property type="evidence" value="ECO:0007669"/>
    <property type="project" value="EnsemblFungi"/>
</dbReference>
<dbReference type="GO" id="GO:0045050">
    <property type="term" value="P:protein insertion into ER membrane by stop-transfer membrane-anchor sequence"/>
    <property type="evidence" value="ECO:0007669"/>
    <property type="project" value="EnsemblFungi"/>
</dbReference>
<dbReference type="STRING" id="1071378.G0W3P6"/>
<dbReference type="GO" id="GO:0032977">
    <property type="term" value="F:membrane insertase activity"/>
    <property type="evidence" value="ECO:0007669"/>
    <property type="project" value="EnsemblFungi"/>
</dbReference>
<comment type="similarity">
    <text evidence="2">Belongs to the membrane magnesium transporter (TC 1.A.67) family.</text>
</comment>
<evidence type="ECO:0000256" key="4">
    <source>
        <dbReference type="ARBA" id="ARBA00022989"/>
    </source>
</evidence>